<protein>
    <submittedName>
        <fullName evidence="1">Uncharacterized protein</fullName>
    </submittedName>
</protein>
<dbReference type="EMBL" id="CP009516">
    <property type="protein sequence ID" value="AKB78542.1"/>
    <property type="molecule type" value="Genomic_DNA"/>
</dbReference>
<dbReference type="KEGG" id="mhor:MSHOH_2059"/>
<organism evidence="1 2">
    <name type="scientific">Methanosarcina horonobensis HB-1 = JCM 15518</name>
    <dbReference type="NCBI Taxonomy" id="1434110"/>
    <lineage>
        <taxon>Archaea</taxon>
        <taxon>Methanobacteriati</taxon>
        <taxon>Methanobacteriota</taxon>
        <taxon>Stenosarchaea group</taxon>
        <taxon>Methanomicrobia</taxon>
        <taxon>Methanosarcinales</taxon>
        <taxon>Methanosarcinaceae</taxon>
        <taxon>Methanosarcina</taxon>
    </lineage>
</organism>
<dbReference type="HOGENOM" id="CLU_175253_0_0_2"/>
<reference evidence="1 2" key="1">
    <citation type="submission" date="2014-07" db="EMBL/GenBank/DDBJ databases">
        <title>Methanogenic archaea and the global carbon cycle.</title>
        <authorList>
            <person name="Henriksen J.R."/>
            <person name="Luke J."/>
            <person name="Reinhart S."/>
            <person name="Benedict M.N."/>
            <person name="Youngblut N.D."/>
            <person name="Metcalf M.E."/>
            <person name="Whitaker R.J."/>
            <person name="Metcalf W.W."/>
        </authorList>
    </citation>
    <scope>NUCLEOTIDE SEQUENCE [LARGE SCALE GENOMIC DNA]</scope>
    <source>
        <strain evidence="1 2">HB-1</strain>
    </source>
</reference>
<dbReference type="Proteomes" id="UP000033101">
    <property type="component" value="Chromosome"/>
</dbReference>
<evidence type="ECO:0000313" key="1">
    <source>
        <dbReference type="EMBL" id="AKB78542.1"/>
    </source>
</evidence>
<accession>A0A0E3SED5</accession>
<name>A0A0E3SED5_9EURY</name>
<sequence length="92" mass="10251">MSVKIEWQIFTAEARSNGTWKSNSPALAELLNAIAGQEKIREPTLNIEESMARLAIRGLPYFKITESTSETPGGKNFRNLHAKNTDSKVVFV</sequence>
<dbReference type="RefSeq" id="WP_239451340.1">
    <property type="nucleotide sequence ID" value="NZ_CP009516.1"/>
</dbReference>
<gene>
    <name evidence="1" type="ORF">MSHOH_2059</name>
</gene>
<proteinExistence type="predicted"/>
<dbReference type="AlphaFoldDB" id="A0A0E3SED5"/>
<evidence type="ECO:0000313" key="2">
    <source>
        <dbReference type="Proteomes" id="UP000033101"/>
    </source>
</evidence>
<dbReference type="PATRIC" id="fig|1434110.4.peg.2615"/>
<keyword evidence="2" id="KW-1185">Reference proteome</keyword>
<dbReference type="GeneID" id="24831294"/>